<keyword evidence="1" id="KW-1133">Transmembrane helix</keyword>
<protein>
    <submittedName>
        <fullName evidence="2">Uncharacterized protein</fullName>
    </submittedName>
</protein>
<keyword evidence="3" id="KW-1185">Reference proteome</keyword>
<organism evidence="2 3">
    <name type="scientific">Aspergillus flavus (strain ATCC 200026 / FGSC A1120 / IAM 13836 / NRRL 3357 / JCM 12722 / SRRC 167)</name>
    <dbReference type="NCBI Taxonomy" id="332952"/>
    <lineage>
        <taxon>Eukaryota</taxon>
        <taxon>Fungi</taxon>
        <taxon>Dikarya</taxon>
        <taxon>Ascomycota</taxon>
        <taxon>Pezizomycotina</taxon>
        <taxon>Eurotiomycetes</taxon>
        <taxon>Eurotiomycetidae</taxon>
        <taxon>Eurotiales</taxon>
        <taxon>Aspergillaceae</taxon>
        <taxon>Aspergillus</taxon>
        <taxon>Aspergillus subgen. Circumdati</taxon>
    </lineage>
</organism>
<accession>A0A7U2MIP8</accession>
<dbReference type="Proteomes" id="UP000596276">
    <property type="component" value="Chromosome 5"/>
</dbReference>
<sequence length="164" mass="18199">MVLCYQGIMPMPCRTQRYKYWSILPALDKIPSTTISFHSFTVIVCLPYLHLTNFGYFRTNTIPHFNNPNHNSNMQLKSLFVVMAGLMAFAAAAPAEAEARDTANVQARKSWTAEGGCKTDWAGRCNAQCIGEGVRSHGCKKSDISSGIESSHCFFGWNICKCSC</sequence>
<reference evidence="3" key="1">
    <citation type="journal article" date="2021" name="G3 (Bethesda)">
        <title>Chromosome assembled and annotated genome sequence of Aspergillus flavus NRRL 3357.</title>
        <authorList>
            <person name="Skerker J.M."/>
            <person name="Pianalto K.M."/>
            <person name="Mondo S.J."/>
            <person name="Yang K."/>
            <person name="Arkin A.P."/>
            <person name="Keller N.P."/>
            <person name="Grigoriev I.V."/>
            <person name="Louise Glass N.L."/>
        </authorList>
    </citation>
    <scope>NUCLEOTIDE SEQUENCE [LARGE SCALE GENOMIC DNA]</scope>
    <source>
        <strain evidence="3">ATCC 200026 / FGSC A1120 / IAM 13836 / NRRL 3357 / JCM 12722 / SRRC 167</strain>
    </source>
</reference>
<keyword evidence="1" id="KW-0812">Transmembrane</keyword>
<name>A0A7U2MIP8_ASPFN</name>
<feature type="transmembrane region" description="Helical" evidence="1">
    <location>
        <begin position="78"/>
        <end position="95"/>
    </location>
</feature>
<dbReference type="VEuPathDB" id="FungiDB:F9C07_2285108"/>
<dbReference type="VEuPathDB" id="FungiDB:AFLA_009271"/>
<proteinExistence type="predicted"/>
<evidence type="ECO:0000256" key="1">
    <source>
        <dbReference type="SAM" id="Phobius"/>
    </source>
</evidence>
<dbReference type="AlphaFoldDB" id="A0A7U2MIP8"/>
<gene>
    <name evidence="2" type="ORF">F9C07_2285108</name>
</gene>
<evidence type="ECO:0000313" key="3">
    <source>
        <dbReference type="Proteomes" id="UP000596276"/>
    </source>
</evidence>
<feature type="transmembrane region" description="Helical" evidence="1">
    <location>
        <begin position="35"/>
        <end position="57"/>
    </location>
</feature>
<dbReference type="EMBL" id="CP044621">
    <property type="protein sequence ID" value="QRD84484.1"/>
    <property type="molecule type" value="Genomic_DNA"/>
</dbReference>
<keyword evidence="1" id="KW-0472">Membrane</keyword>
<evidence type="ECO:0000313" key="2">
    <source>
        <dbReference type="EMBL" id="QRD84484.1"/>
    </source>
</evidence>